<dbReference type="InterPro" id="IPR002549">
    <property type="entry name" value="AI-2E-like"/>
</dbReference>
<evidence type="ECO:0000313" key="8">
    <source>
        <dbReference type="Proteomes" id="UP000258927"/>
    </source>
</evidence>
<reference evidence="7 8" key="1">
    <citation type="submission" date="2017-05" db="EMBL/GenBank/DDBJ databases">
        <title>Genome Analysis of Maritalea myrionectae HL2708#5.</title>
        <authorList>
            <consortium name="Cotde Inc.-PKNU"/>
            <person name="Jang D."/>
            <person name="Oh H.-M."/>
        </authorList>
    </citation>
    <scope>NUCLEOTIDE SEQUENCE [LARGE SCALE GENOMIC DNA]</scope>
    <source>
        <strain evidence="7 8">HL2708#5</strain>
    </source>
</reference>
<evidence type="ECO:0000256" key="4">
    <source>
        <dbReference type="ARBA" id="ARBA00022989"/>
    </source>
</evidence>
<keyword evidence="8" id="KW-1185">Reference proteome</keyword>
<comment type="similarity">
    <text evidence="2">Belongs to the autoinducer-2 exporter (AI-2E) (TC 2.A.86) family.</text>
</comment>
<dbReference type="Pfam" id="PF01594">
    <property type="entry name" value="AI-2E_transport"/>
    <property type="match status" value="1"/>
</dbReference>
<dbReference type="STRING" id="1122213.GCA_000423365_02261"/>
<feature type="transmembrane region" description="Helical" evidence="6">
    <location>
        <begin position="12"/>
        <end position="40"/>
    </location>
</feature>
<dbReference type="EMBL" id="CP021330">
    <property type="protein sequence ID" value="AVX04485.1"/>
    <property type="molecule type" value="Genomic_DNA"/>
</dbReference>
<comment type="subcellular location">
    <subcellularLocation>
        <location evidence="1">Membrane</location>
        <topology evidence="1">Multi-pass membrane protein</topology>
    </subcellularLocation>
</comment>
<evidence type="ECO:0000256" key="1">
    <source>
        <dbReference type="ARBA" id="ARBA00004141"/>
    </source>
</evidence>
<sequence>MTLQNQIKTWLVILVVTVLFLWVFRGILLPFIAGMVLAYMLDPAADFLERLKFSRLWATFLIMLLCVLAFVGAFLFLVPSILGQMVGLAERLPGYVQDLQELVSEYAPALREWIGEEQLAEIEGNISNFLGQGVGFAIELLSRVMQSGLAVLNVVGLLIVTPVVAFYLLLDWDNMIKRGDELLPRAYRDEIRDVFVEINQAMAGFVRGQSSVVLILAAFYATGLSLVGLNFGLAIGLSAGLFSFVPYVGFLIGFVLSMGVAIVQFWPDWTMIAVVFSIFMFGQFIEGNVLYPKLVGRSIGVHAVWLMFALFAFALLFGAVGVLLAVPLAAVTGVLVRYAVRKYLESSLYEAKTERELEQAKKEMAGESDAAQEQA</sequence>
<feature type="transmembrane region" description="Helical" evidence="6">
    <location>
        <begin position="60"/>
        <end position="82"/>
    </location>
</feature>
<dbReference type="GO" id="GO:0055085">
    <property type="term" value="P:transmembrane transport"/>
    <property type="evidence" value="ECO:0007669"/>
    <property type="project" value="TreeGrafter"/>
</dbReference>
<dbReference type="PANTHER" id="PTHR21716">
    <property type="entry name" value="TRANSMEMBRANE PROTEIN"/>
    <property type="match status" value="1"/>
</dbReference>
<name>A0A2R4MEW3_9HYPH</name>
<dbReference type="GO" id="GO:0016020">
    <property type="term" value="C:membrane"/>
    <property type="evidence" value="ECO:0007669"/>
    <property type="project" value="UniProtKB-SubCell"/>
</dbReference>
<feature type="transmembrane region" description="Helical" evidence="6">
    <location>
        <begin position="272"/>
        <end position="291"/>
    </location>
</feature>
<evidence type="ECO:0000256" key="2">
    <source>
        <dbReference type="ARBA" id="ARBA00009773"/>
    </source>
</evidence>
<dbReference type="KEGG" id="mmyr:MXMO3_01961"/>
<evidence type="ECO:0000256" key="6">
    <source>
        <dbReference type="SAM" id="Phobius"/>
    </source>
</evidence>
<dbReference type="PANTHER" id="PTHR21716:SF64">
    <property type="entry name" value="AI-2 TRANSPORT PROTEIN TQSA"/>
    <property type="match status" value="1"/>
</dbReference>
<dbReference type="RefSeq" id="WP_084634155.1">
    <property type="nucleotide sequence ID" value="NZ_CP021330.1"/>
</dbReference>
<feature type="transmembrane region" description="Helical" evidence="6">
    <location>
        <begin position="303"/>
        <end position="336"/>
    </location>
</feature>
<dbReference type="AlphaFoldDB" id="A0A2R4MEW3"/>
<evidence type="ECO:0000313" key="7">
    <source>
        <dbReference type="EMBL" id="AVX04485.1"/>
    </source>
</evidence>
<dbReference type="Proteomes" id="UP000258927">
    <property type="component" value="Chromosome"/>
</dbReference>
<evidence type="ECO:0000256" key="5">
    <source>
        <dbReference type="ARBA" id="ARBA00023136"/>
    </source>
</evidence>
<keyword evidence="5 6" id="KW-0472">Membrane</keyword>
<accession>A0A2R4MEW3</accession>
<feature type="transmembrane region" description="Helical" evidence="6">
    <location>
        <begin position="244"/>
        <end position="266"/>
    </location>
</feature>
<gene>
    <name evidence="7" type="ORF">MXMO3_01961</name>
</gene>
<organism evidence="7 8">
    <name type="scientific">Maritalea myrionectae</name>
    <dbReference type="NCBI Taxonomy" id="454601"/>
    <lineage>
        <taxon>Bacteria</taxon>
        <taxon>Pseudomonadati</taxon>
        <taxon>Pseudomonadota</taxon>
        <taxon>Alphaproteobacteria</taxon>
        <taxon>Hyphomicrobiales</taxon>
        <taxon>Devosiaceae</taxon>
        <taxon>Maritalea</taxon>
    </lineage>
</organism>
<proteinExistence type="inferred from homology"/>
<keyword evidence="3 6" id="KW-0812">Transmembrane</keyword>
<protein>
    <submittedName>
        <fullName evidence="7">UPF0118 membrane protein</fullName>
    </submittedName>
</protein>
<feature type="transmembrane region" description="Helical" evidence="6">
    <location>
        <begin position="212"/>
        <end position="237"/>
    </location>
</feature>
<evidence type="ECO:0000256" key="3">
    <source>
        <dbReference type="ARBA" id="ARBA00022692"/>
    </source>
</evidence>
<feature type="transmembrane region" description="Helical" evidence="6">
    <location>
        <begin position="149"/>
        <end position="170"/>
    </location>
</feature>
<keyword evidence="4 6" id="KW-1133">Transmembrane helix</keyword>